<feature type="transmembrane region" description="Helical" evidence="6">
    <location>
        <begin position="349"/>
        <end position="367"/>
    </location>
</feature>
<keyword evidence="6" id="KW-0812">Transmembrane</keyword>
<dbReference type="GO" id="GO:0016212">
    <property type="term" value="F:kynurenine-oxoglutarate transaminase activity"/>
    <property type="evidence" value="ECO:0007669"/>
    <property type="project" value="TreeGrafter"/>
</dbReference>
<feature type="region of interest" description="Disordered" evidence="5">
    <location>
        <begin position="654"/>
        <end position="678"/>
    </location>
</feature>
<dbReference type="Pfam" id="PF00155">
    <property type="entry name" value="Aminotran_1_2"/>
    <property type="match status" value="1"/>
</dbReference>
<organism evidence="8 9">
    <name type="scientific">Symbiodinium necroappetens</name>
    <dbReference type="NCBI Taxonomy" id="1628268"/>
    <lineage>
        <taxon>Eukaryota</taxon>
        <taxon>Sar</taxon>
        <taxon>Alveolata</taxon>
        <taxon>Dinophyceae</taxon>
        <taxon>Suessiales</taxon>
        <taxon>Symbiodiniaceae</taxon>
        <taxon>Symbiodinium</taxon>
    </lineage>
</organism>
<dbReference type="GO" id="GO:0005737">
    <property type="term" value="C:cytoplasm"/>
    <property type="evidence" value="ECO:0007669"/>
    <property type="project" value="TreeGrafter"/>
</dbReference>
<protein>
    <submittedName>
        <fullName evidence="8">Ccbl protein</fullName>
    </submittedName>
</protein>
<evidence type="ECO:0000256" key="1">
    <source>
        <dbReference type="ARBA" id="ARBA00001933"/>
    </source>
</evidence>
<evidence type="ECO:0000313" key="8">
    <source>
        <dbReference type="EMBL" id="CAE7881605.1"/>
    </source>
</evidence>
<sequence length="1060" mass="118150">MGPHSNLVCCRLDVEWAQRCHQHKEREKEAVMELESLEPLTSILVGEDNFTTDNALHKMTTAKFQELAAKLGQEALDKMYDDWVTNLNGLTPASFMQIVAALAVEQGQQSLNMFMESLSMDLSLFGANRRVRNLPKAARLGVGSPLEEWDRSKPWDWLGNSLGSFRVLFSQGKQMHLRKLTKDLGGHATSGSCGPVVWDAGQGLSRISYSITPAVQLLRPSDRELSLMLKVLVDAGRESRCFTTVVSKALLDEALRRTSLARAVDWLVDMLYLVILLLLAIAVNTRHKPAKSVQVCFFCVSLWVAFSLLCKLYGGLRLFWSQCWPCRGFLAGVVKHATLWNLVMSSSEVFSTYFAFRFCIYVVYDVGEGAWTLFRKHPGFLSFLVLVRWTQLGIGLLQVELLGRYVVPVVHAISRPESLSFLFFLFIIVLGSFHAYYVFPITENTGSLTHVLNTFLKIFRLEILGDFSLSELEGLGDQLHGSFSSNQTFHGEMAEEAYDKDFHRSLRAEFVALSLAVNVVFLNVYIGLLGEIYSKSVERKTQLYHHYLASYAYRNLSRAPWRPVQPCKQASGNELSNDAEIVWVANLVEDESITVEIQGSDPAVALHGWSMDLDTAVTWALGQEHRLYFGMGFASYRTSTKNLTWHVRESVGQSEAALAEDDEPVESPDPEVKSPGAQPKSVFGEFSGLARMLGDSCVDLGQGFPNYDPPDFVVQALRDELDGTGKGKVRTRHQYTRTAGHVPLVEVLAERYSGHLGRPLDALKEVAVTVGATNALFLAMQAALSRSPEAREIVALEPFFELYRSQAHGLGADFRSVPLRFDEAKHSFELDIEALASSLGPQTAALIVNTPHNPTGKAFDESEMEAIAELLRQHPNILVISDEVYKYMIFDPPSSGVAEAKDMPAGHIHFARLPDMWERTLTVSSAGKTFGITGWQIGWLIGPSAWMEPIQRFMPNLQFCAPTLTQRALCRVLRQAAEPYSGVGSYYEWLRQDYARRRASMVEALESAGITTARSQGGFFLLGDISDLCGPEGPLHESWEASLRPDEAEDWTCCRALAAE</sequence>
<evidence type="ECO:0000256" key="6">
    <source>
        <dbReference type="SAM" id="Phobius"/>
    </source>
</evidence>
<dbReference type="CDD" id="cd00609">
    <property type="entry name" value="AAT_like"/>
    <property type="match status" value="1"/>
</dbReference>
<evidence type="ECO:0000256" key="4">
    <source>
        <dbReference type="ARBA" id="ARBA00022898"/>
    </source>
</evidence>
<keyword evidence="2" id="KW-0032">Aminotransferase</keyword>
<dbReference type="InterPro" id="IPR015424">
    <property type="entry name" value="PyrdxlP-dep_Trfase"/>
</dbReference>
<feature type="compositionally biased region" description="Acidic residues" evidence="5">
    <location>
        <begin position="658"/>
        <end position="669"/>
    </location>
</feature>
<keyword evidence="6" id="KW-1133">Transmembrane helix</keyword>
<feature type="non-terminal residue" evidence="8">
    <location>
        <position position="1060"/>
    </location>
</feature>
<keyword evidence="9" id="KW-1185">Reference proteome</keyword>
<accession>A0A813AVP5</accession>
<feature type="transmembrane region" description="Helical" evidence="6">
    <location>
        <begin position="295"/>
        <end position="314"/>
    </location>
</feature>
<feature type="transmembrane region" description="Helical" evidence="6">
    <location>
        <begin position="266"/>
        <end position="283"/>
    </location>
</feature>
<dbReference type="Proteomes" id="UP000601435">
    <property type="component" value="Unassembled WGS sequence"/>
</dbReference>
<dbReference type="Gene3D" id="3.90.1150.10">
    <property type="entry name" value="Aspartate Aminotransferase, domain 1"/>
    <property type="match status" value="1"/>
</dbReference>
<name>A0A813AVP5_9DINO</name>
<reference evidence="8" key="1">
    <citation type="submission" date="2021-02" db="EMBL/GenBank/DDBJ databases">
        <authorList>
            <person name="Dougan E. K."/>
            <person name="Rhodes N."/>
            <person name="Thang M."/>
            <person name="Chan C."/>
        </authorList>
    </citation>
    <scope>NUCLEOTIDE SEQUENCE</scope>
</reference>
<dbReference type="PANTHER" id="PTHR43807:SF20">
    <property type="entry name" value="FI04487P"/>
    <property type="match status" value="1"/>
</dbReference>
<dbReference type="InterPro" id="IPR015421">
    <property type="entry name" value="PyrdxlP-dep_Trfase_major"/>
</dbReference>
<keyword evidence="6" id="KW-0472">Membrane</keyword>
<feature type="transmembrane region" description="Helical" evidence="6">
    <location>
        <begin position="379"/>
        <end position="399"/>
    </location>
</feature>
<dbReference type="InterPro" id="IPR051326">
    <property type="entry name" value="Kynurenine-oxoglutarate_AT"/>
</dbReference>
<dbReference type="OrthoDB" id="2414662at2759"/>
<dbReference type="InterPro" id="IPR004839">
    <property type="entry name" value="Aminotransferase_I/II_large"/>
</dbReference>
<dbReference type="PANTHER" id="PTHR43807">
    <property type="entry name" value="FI04487P"/>
    <property type="match status" value="1"/>
</dbReference>
<comment type="caution">
    <text evidence="8">The sequence shown here is derived from an EMBL/GenBank/DDBJ whole genome shotgun (WGS) entry which is preliminary data.</text>
</comment>
<gene>
    <name evidence="8" type="primary">ccbl</name>
    <name evidence="8" type="ORF">SNEC2469_LOCUS28968</name>
</gene>
<evidence type="ECO:0000259" key="7">
    <source>
        <dbReference type="Pfam" id="PF00155"/>
    </source>
</evidence>
<evidence type="ECO:0000256" key="2">
    <source>
        <dbReference type="ARBA" id="ARBA00022576"/>
    </source>
</evidence>
<feature type="transmembrane region" description="Helical" evidence="6">
    <location>
        <begin position="419"/>
        <end position="439"/>
    </location>
</feature>
<keyword evidence="4" id="KW-0663">Pyridoxal phosphate</keyword>
<dbReference type="SUPFAM" id="SSF53383">
    <property type="entry name" value="PLP-dependent transferases"/>
    <property type="match status" value="1"/>
</dbReference>
<evidence type="ECO:0000256" key="3">
    <source>
        <dbReference type="ARBA" id="ARBA00022679"/>
    </source>
</evidence>
<feature type="transmembrane region" description="Helical" evidence="6">
    <location>
        <begin position="510"/>
        <end position="530"/>
    </location>
</feature>
<feature type="domain" description="Aminotransferase class I/classII large" evidence="7">
    <location>
        <begin position="697"/>
        <end position="1028"/>
    </location>
</feature>
<dbReference type="AlphaFoldDB" id="A0A813AVP5"/>
<dbReference type="EMBL" id="CAJNJA010064141">
    <property type="protein sequence ID" value="CAE7881605.1"/>
    <property type="molecule type" value="Genomic_DNA"/>
</dbReference>
<dbReference type="Gene3D" id="3.40.640.10">
    <property type="entry name" value="Type I PLP-dependent aspartate aminotransferase-like (Major domain)"/>
    <property type="match status" value="1"/>
</dbReference>
<dbReference type="InterPro" id="IPR015422">
    <property type="entry name" value="PyrdxlP-dep_Trfase_small"/>
</dbReference>
<evidence type="ECO:0000256" key="5">
    <source>
        <dbReference type="SAM" id="MobiDB-lite"/>
    </source>
</evidence>
<dbReference type="GO" id="GO:0030170">
    <property type="term" value="F:pyridoxal phosphate binding"/>
    <property type="evidence" value="ECO:0007669"/>
    <property type="project" value="InterPro"/>
</dbReference>
<evidence type="ECO:0000313" key="9">
    <source>
        <dbReference type="Proteomes" id="UP000601435"/>
    </source>
</evidence>
<keyword evidence="3" id="KW-0808">Transferase</keyword>
<comment type="cofactor">
    <cofactor evidence="1">
        <name>pyridoxal 5'-phosphate</name>
        <dbReference type="ChEBI" id="CHEBI:597326"/>
    </cofactor>
</comment>
<proteinExistence type="predicted"/>